<evidence type="ECO:0000313" key="4">
    <source>
        <dbReference type="Proteomes" id="UP000728032"/>
    </source>
</evidence>
<evidence type="ECO:0008006" key="5">
    <source>
        <dbReference type="Google" id="ProtNLM"/>
    </source>
</evidence>
<dbReference type="Gene3D" id="3.40.50.720">
    <property type="entry name" value="NAD(P)-binding Rossmann-like Domain"/>
    <property type="match status" value="2"/>
</dbReference>
<organism evidence="3">
    <name type="scientific">Oppiella nova</name>
    <dbReference type="NCBI Taxonomy" id="334625"/>
    <lineage>
        <taxon>Eukaryota</taxon>
        <taxon>Metazoa</taxon>
        <taxon>Ecdysozoa</taxon>
        <taxon>Arthropoda</taxon>
        <taxon>Chelicerata</taxon>
        <taxon>Arachnida</taxon>
        <taxon>Acari</taxon>
        <taxon>Acariformes</taxon>
        <taxon>Sarcoptiformes</taxon>
        <taxon>Oribatida</taxon>
        <taxon>Brachypylina</taxon>
        <taxon>Oppioidea</taxon>
        <taxon>Oppiidae</taxon>
        <taxon>Oppiella</taxon>
    </lineage>
</organism>
<evidence type="ECO:0000313" key="3">
    <source>
        <dbReference type="EMBL" id="CAD7657588.1"/>
    </source>
</evidence>
<dbReference type="PANTHER" id="PTHR43157">
    <property type="entry name" value="PHOSPHATIDYLINOSITOL-GLYCAN BIOSYNTHESIS CLASS F PROTEIN-RELATED"/>
    <property type="match status" value="1"/>
</dbReference>
<dbReference type="Pfam" id="PF00106">
    <property type="entry name" value="adh_short"/>
    <property type="match status" value="2"/>
</dbReference>
<dbReference type="AlphaFoldDB" id="A0A7R9QTB8"/>
<dbReference type="InterPro" id="IPR036291">
    <property type="entry name" value="NAD(P)-bd_dom_sf"/>
</dbReference>
<dbReference type="CDD" id="cd05327">
    <property type="entry name" value="retinol-DH_like_SDR_c_like"/>
    <property type="match status" value="1"/>
</dbReference>
<reference evidence="3" key="1">
    <citation type="submission" date="2020-11" db="EMBL/GenBank/DDBJ databases">
        <authorList>
            <person name="Tran Van P."/>
        </authorList>
    </citation>
    <scope>NUCLEOTIDE SEQUENCE</scope>
</reference>
<dbReference type="PRINTS" id="PR00080">
    <property type="entry name" value="SDRFAMILY"/>
</dbReference>
<evidence type="ECO:0000256" key="1">
    <source>
        <dbReference type="ARBA" id="ARBA00023002"/>
    </source>
</evidence>
<dbReference type="EMBL" id="CAJPVJ010013264">
    <property type="protein sequence ID" value="CAG2174774.1"/>
    <property type="molecule type" value="Genomic_DNA"/>
</dbReference>
<dbReference type="PANTHER" id="PTHR43157:SF73">
    <property type="entry name" value="WW DOMAIN-CONTAINING OXIDOREDUCTASE-LIKE PROTEIN"/>
    <property type="match status" value="1"/>
</dbReference>
<accession>A0A7R9QTB8</accession>
<comment type="similarity">
    <text evidence="2">Belongs to the short-chain dehydrogenases/reductases (SDR) family.</text>
</comment>
<dbReference type="Proteomes" id="UP000728032">
    <property type="component" value="Unassembled WGS sequence"/>
</dbReference>
<proteinExistence type="inferred from homology"/>
<gene>
    <name evidence="3" type="ORF">ONB1V03_LOCUS14214</name>
</gene>
<dbReference type="GO" id="GO:0016491">
    <property type="term" value="F:oxidoreductase activity"/>
    <property type="evidence" value="ECO:0007669"/>
    <property type="project" value="UniProtKB-KW"/>
</dbReference>
<dbReference type="SUPFAM" id="SSF51735">
    <property type="entry name" value="NAD(P)-binding Rossmann-fold domains"/>
    <property type="match status" value="2"/>
</dbReference>
<protein>
    <recommendedName>
        <fullName evidence="5">Short-chain dehydrogenase</fullName>
    </recommendedName>
</protein>
<dbReference type="InterPro" id="IPR002347">
    <property type="entry name" value="SDR_fam"/>
</dbReference>
<feature type="non-terminal residue" evidence="3">
    <location>
        <position position="1"/>
    </location>
</feature>
<dbReference type="EMBL" id="OC928089">
    <property type="protein sequence ID" value="CAD7657588.1"/>
    <property type="molecule type" value="Genomic_DNA"/>
</dbReference>
<evidence type="ECO:0000256" key="2">
    <source>
        <dbReference type="RuleBase" id="RU000363"/>
    </source>
</evidence>
<keyword evidence="1" id="KW-0560">Oxidoreductase</keyword>
<name>A0A7R9QTB8_9ACAR</name>
<sequence>MSYLRLSYTAMGTLGRIITKTSQRCKSQRRLDGRVVVVTGANSGLGRETVLQLSLRGAKVIMGCRSAETGEKAMNDILLRNGRADLIVLQVDLSSLNSVRYFAEMVAQKVNRLDILVNNAGVMNTPEWTTADGFENHFGTNHLGHFLLTMHLLPMLTKSPIGRVVTVSSMDHMAGKIHLDNINLRNGTYKPFKAYAQSKLANILFTREMARRLGPYSRVKTYSLFPGIVATNIGRHADLGAVGERVAQTVFLSPEMGVQTTLYCCLDEHLDDESGFYYANCQRVDDMLPTATDDKTAGALWQLSSISEVTRNVTKRTKRYQGNRRLDGQVVLITGANTGIGKETAYQLSLRGAKVIMSSRSLERGEAAMADIKLRNGRADLIVIQLDLASLKSVREFVQIVGIQVDRIDVLINNAGVMNTPEWTTTDGFEMQFGTNHL</sequence>
<dbReference type="OrthoDB" id="6411518at2759"/>
<dbReference type="PRINTS" id="PR00081">
    <property type="entry name" value="GDHRDH"/>
</dbReference>
<keyword evidence="4" id="KW-1185">Reference proteome</keyword>